<dbReference type="OrthoDB" id="1748457at2759"/>
<name>A0A9Q1KB52_9CARY</name>
<comment type="caution">
    <text evidence="3">The sequence shown here is derived from an EMBL/GenBank/DDBJ whole genome shotgun (WGS) entry which is preliminary data.</text>
</comment>
<organism evidence="3 4">
    <name type="scientific">Carnegiea gigantea</name>
    <dbReference type="NCBI Taxonomy" id="171969"/>
    <lineage>
        <taxon>Eukaryota</taxon>
        <taxon>Viridiplantae</taxon>
        <taxon>Streptophyta</taxon>
        <taxon>Embryophyta</taxon>
        <taxon>Tracheophyta</taxon>
        <taxon>Spermatophyta</taxon>
        <taxon>Magnoliopsida</taxon>
        <taxon>eudicotyledons</taxon>
        <taxon>Gunneridae</taxon>
        <taxon>Pentapetalae</taxon>
        <taxon>Caryophyllales</taxon>
        <taxon>Cactineae</taxon>
        <taxon>Cactaceae</taxon>
        <taxon>Cactoideae</taxon>
        <taxon>Echinocereeae</taxon>
        <taxon>Carnegiea</taxon>
    </lineage>
</organism>
<dbReference type="AlphaFoldDB" id="A0A9Q1KB52"/>
<keyword evidence="2" id="KW-0812">Transmembrane</keyword>
<protein>
    <submittedName>
        <fullName evidence="3">Uncharacterized protein</fullName>
    </submittedName>
</protein>
<dbReference type="EMBL" id="JAKOGI010000195">
    <property type="protein sequence ID" value="KAJ8440254.1"/>
    <property type="molecule type" value="Genomic_DNA"/>
</dbReference>
<gene>
    <name evidence="3" type="ORF">Cgig2_001589</name>
</gene>
<dbReference type="Proteomes" id="UP001153076">
    <property type="component" value="Unassembled WGS sequence"/>
</dbReference>
<sequence length="231" mass="26180">MFYNQLLLPFYPLLVCPLLSCPLLFCSKWLLFCLLIGILISATIHMMASPKDRGLRKNKRKWKEEEDDDTLIEVFKDLVNGGTSFKANSGFQPGFLNTVVEKLQAKLPESNLKAQPHLEAAQLYLDGTQKQSQRWPRKKFGKLIGCVLILSILHNAKSPRANDWRGKPCPYYKDLCIIFGKDRASGKDAQSPEGMEDEGENKESSKKDEPEYSSTQEPFGVEMSFAKSKNL</sequence>
<feature type="compositionally biased region" description="Basic and acidic residues" evidence="1">
    <location>
        <begin position="201"/>
        <end position="210"/>
    </location>
</feature>
<evidence type="ECO:0000313" key="3">
    <source>
        <dbReference type="EMBL" id="KAJ8440254.1"/>
    </source>
</evidence>
<feature type="region of interest" description="Disordered" evidence="1">
    <location>
        <begin position="184"/>
        <end position="231"/>
    </location>
</feature>
<proteinExistence type="predicted"/>
<keyword evidence="2" id="KW-1133">Transmembrane helix</keyword>
<evidence type="ECO:0000256" key="2">
    <source>
        <dbReference type="SAM" id="Phobius"/>
    </source>
</evidence>
<reference evidence="3" key="1">
    <citation type="submission" date="2022-04" db="EMBL/GenBank/DDBJ databases">
        <title>Carnegiea gigantea Genome sequencing and assembly v2.</title>
        <authorList>
            <person name="Copetti D."/>
            <person name="Sanderson M.J."/>
            <person name="Burquez A."/>
            <person name="Wojciechowski M.F."/>
        </authorList>
    </citation>
    <scope>NUCLEOTIDE SEQUENCE</scope>
    <source>
        <strain evidence="3">SGP5-SGP5p</strain>
        <tissue evidence="3">Aerial part</tissue>
    </source>
</reference>
<evidence type="ECO:0000313" key="4">
    <source>
        <dbReference type="Proteomes" id="UP001153076"/>
    </source>
</evidence>
<dbReference type="PANTHER" id="PTHR46250">
    <property type="entry name" value="MYB/SANT-LIKE DNA-BINDING DOMAIN PROTEIN-RELATED"/>
    <property type="match status" value="1"/>
</dbReference>
<accession>A0A9Q1KB52</accession>
<keyword evidence="4" id="KW-1185">Reference proteome</keyword>
<evidence type="ECO:0000256" key="1">
    <source>
        <dbReference type="SAM" id="MobiDB-lite"/>
    </source>
</evidence>
<dbReference type="PANTHER" id="PTHR46250:SF15">
    <property type="entry name" value="OS01G0523800 PROTEIN"/>
    <property type="match status" value="1"/>
</dbReference>
<keyword evidence="2" id="KW-0472">Membrane</keyword>
<feature type="transmembrane region" description="Helical" evidence="2">
    <location>
        <begin position="29"/>
        <end position="48"/>
    </location>
</feature>